<feature type="transmembrane region" description="Helical" evidence="11">
    <location>
        <begin position="111"/>
        <end position="130"/>
    </location>
</feature>
<evidence type="ECO:0000256" key="6">
    <source>
        <dbReference type="ARBA" id="ARBA00022833"/>
    </source>
</evidence>
<keyword evidence="5" id="KW-0967">Endosome</keyword>
<keyword evidence="8" id="KW-0770">Synapse</keyword>
<keyword evidence="14" id="KW-1185">Reference proteome</keyword>
<protein>
    <submittedName>
        <fullName evidence="13">Cation transporter</fullName>
    </submittedName>
</protein>
<keyword evidence="7 11" id="KW-1133">Transmembrane helix</keyword>
<evidence type="ECO:0000256" key="5">
    <source>
        <dbReference type="ARBA" id="ARBA00022753"/>
    </source>
</evidence>
<proteinExistence type="inferred from homology"/>
<keyword evidence="9 11" id="KW-0472">Membrane</keyword>
<comment type="similarity">
    <text evidence="3">Belongs to the TMEM163 family.</text>
</comment>
<evidence type="ECO:0000256" key="1">
    <source>
        <dbReference type="ARBA" id="ARBA00004146"/>
    </source>
</evidence>
<dbReference type="EMBL" id="JAROCB010000002">
    <property type="protein sequence ID" value="MDN4596725.1"/>
    <property type="molecule type" value="Genomic_DNA"/>
</dbReference>
<comment type="subcellular location">
    <subcellularLocation>
        <location evidence="2">Cytoplasmic vesicle</location>
        <location evidence="2">Secretory vesicle</location>
        <location evidence="2">Synaptic vesicle membrane</location>
        <topology evidence="2">Multi-pass membrane protein</topology>
    </subcellularLocation>
    <subcellularLocation>
        <location evidence="1">Early endosome membrane</location>
    </subcellularLocation>
</comment>
<dbReference type="Gene3D" id="1.20.1510.10">
    <property type="entry name" value="Cation efflux protein transmembrane domain"/>
    <property type="match status" value="1"/>
</dbReference>
<keyword evidence="6" id="KW-0862">Zinc</keyword>
<gene>
    <name evidence="13" type="ORF">P5G59_06220</name>
</gene>
<evidence type="ECO:0000259" key="12">
    <source>
        <dbReference type="Pfam" id="PF01545"/>
    </source>
</evidence>
<dbReference type="Pfam" id="PF01545">
    <property type="entry name" value="Cation_efflux"/>
    <property type="match status" value="1"/>
</dbReference>
<evidence type="ECO:0000256" key="4">
    <source>
        <dbReference type="ARBA" id="ARBA00022692"/>
    </source>
</evidence>
<dbReference type="InterPro" id="IPR027469">
    <property type="entry name" value="Cation_efflux_TMD_sf"/>
</dbReference>
<evidence type="ECO:0000313" key="13">
    <source>
        <dbReference type="EMBL" id="MDN4596725.1"/>
    </source>
</evidence>
<keyword evidence="10" id="KW-0968">Cytoplasmic vesicle</keyword>
<feature type="transmembrane region" description="Helical" evidence="11">
    <location>
        <begin position="77"/>
        <end position="99"/>
    </location>
</feature>
<comment type="caution">
    <text evidence="13">The sequence shown here is derived from an EMBL/GenBank/DDBJ whole genome shotgun (WGS) entry which is preliminary data.</text>
</comment>
<evidence type="ECO:0000256" key="10">
    <source>
        <dbReference type="ARBA" id="ARBA00023329"/>
    </source>
</evidence>
<sequence>MTDLAPDRRHALLRTGFTLEWITLGWNVVGVVVLAVLATTSASVALAGFGLDSLIEIGASTVVIWELSGTGEHRQRLALRLIGAAFVALAAYLLVQTAVALLTGHRPDGSVGGIVWTGVTAVAMFVLAALKARTGRALGNPVLQKEGRVTMVDGLLACAVLLGVLLNTLLGWWWADSAATLVIVYYAVREAVEIFRDTARQT</sequence>
<organism evidence="13 14">
    <name type="scientific">Leifsonia virtsii</name>
    <dbReference type="NCBI Taxonomy" id="3035915"/>
    <lineage>
        <taxon>Bacteria</taxon>
        <taxon>Bacillati</taxon>
        <taxon>Actinomycetota</taxon>
        <taxon>Actinomycetes</taxon>
        <taxon>Micrococcales</taxon>
        <taxon>Microbacteriaceae</taxon>
        <taxon>Leifsonia</taxon>
    </lineage>
</organism>
<dbReference type="PANTHER" id="PTHR31937:SF2">
    <property type="entry name" value="TRANSMEMBRANE PROTEIN 163"/>
    <property type="match status" value="1"/>
</dbReference>
<dbReference type="InterPro" id="IPR026765">
    <property type="entry name" value="Tmem163"/>
</dbReference>
<evidence type="ECO:0000313" key="14">
    <source>
        <dbReference type="Proteomes" id="UP001174210"/>
    </source>
</evidence>
<evidence type="ECO:0000256" key="7">
    <source>
        <dbReference type="ARBA" id="ARBA00022989"/>
    </source>
</evidence>
<evidence type="ECO:0000256" key="2">
    <source>
        <dbReference type="ARBA" id="ARBA00004644"/>
    </source>
</evidence>
<accession>A0ABT8IVA5</accession>
<dbReference type="PANTHER" id="PTHR31937">
    <property type="entry name" value="TRANSMEMBRANE PROTEIN 163"/>
    <property type="match status" value="1"/>
</dbReference>
<feature type="domain" description="Cation efflux protein transmembrane" evidence="12">
    <location>
        <begin position="81"/>
        <end position="200"/>
    </location>
</feature>
<name>A0ABT8IVA5_9MICO</name>
<feature type="transmembrane region" description="Helical" evidence="11">
    <location>
        <begin position="44"/>
        <end position="65"/>
    </location>
</feature>
<dbReference type="SUPFAM" id="SSF161111">
    <property type="entry name" value="Cation efflux protein transmembrane domain-like"/>
    <property type="match status" value="1"/>
</dbReference>
<dbReference type="Proteomes" id="UP001174210">
    <property type="component" value="Unassembled WGS sequence"/>
</dbReference>
<feature type="transmembrane region" description="Helical" evidence="11">
    <location>
        <begin position="151"/>
        <end position="175"/>
    </location>
</feature>
<dbReference type="RefSeq" id="WP_301217064.1">
    <property type="nucleotide sequence ID" value="NZ_JAROCB010000002.1"/>
</dbReference>
<evidence type="ECO:0000256" key="11">
    <source>
        <dbReference type="SAM" id="Phobius"/>
    </source>
</evidence>
<evidence type="ECO:0000256" key="9">
    <source>
        <dbReference type="ARBA" id="ARBA00023136"/>
    </source>
</evidence>
<dbReference type="InterPro" id="IPR058533">
    <property type="entry name" value="Cation_efflux_TM"/>
</dbReference>
<evidence type="ECO:0000256" key="8">
    <source>
        <dbReference type="ARBA" id="ARBA00023018"/>
    </source>
</evidence>
<reference evidence="13" key="1">
    <citation type="submission" date="2023-03" db="EMBL/GenBank/DDBJ databases">
        <title>MT1 and MT2 Draft Genomes of Novel Species.</title>
        <authorList>
            <person name="Venkateswaran K."/>
        </authorList>
    </citation>
    <scope>NUCLEOTIDE SEQUENCE</scope>
    <source>
        <strain evidence="13">F6_8S_P_1A</strain>
    </source>
</reference>
<evidence type="ECO:0000256" key="3">
    <source>
        <dbReference type="ARBA" id="ARBA00008731"/>
    </source>
</evidence>
<keyword evidence="4 11" id="KW-0812">Transmembrane</keyword>
<feature type="transmembrane region" description="Helical" evidence="11">
    <location>
        <begin position="21"/>
        <end position="38"/>
    </location>
</feature>